<comment type="caution">
    <text evidence="1">The sequence shown here is derived from an EMBL/GenBank/DDBJ whole genome shotgun (WGS) entry which is preliminary data.</text>
</comment>
<proteinExistence type="predicted"/>
<dbReference type="Proteomes" id="UP001202328">
    <property type="component" value="Unassembled WGS sequence"/>
</dbReference>
<sequence length="55" mass="6465">MNHFANEVLNTMILLVKEVNEVLPLDMARTESYNKETEVFIFNLFSPKWSSPFTE</sequence>
<dbReference type="EMBL" id="JAJJMB010011750">
    <property type="protein sequence ID" value="KAI3900053.1"/>
    <property type="molecule type" value="Genomic_DNA"/>
</dbReference>
<keyword evidence="2" id="KW-1185">Reference proteome</keyword>
<reference evidence="1" key="1">
    <citation type="submission" date="2022-04" db="EMBL/GenBank/DDBJ databases">
        <title>A functionally conserved STORR gene fusion in Papaver species that diverged 16.8 million years ago.</title>
        <authorList>
            <person name="Catania T."/>
        </authorList>
    </citation>
    <scope>NUCLEOTIDE SEQUENCE</scope>
    <source>
        <strain evidence="1">S-188037</strain>
    </source>
</reference>
<evidence type="ECO:0000313" key="1">
    <source>
        <dbReference type="EMBL" id="KAI3900053.1"/>
    </source>
</evidence>
<accession>A0AAD4XDH4</accession>
<gene>
    <name evidence="1" type="ORF">MKW98_000953</name>
</gene>
<organism evidence="1 2">
    <name type="scientific">Papaver atlanticum</name>
    <dbReference type="NCBI Taxonomy" id="357466"/>
    <lineage>
        <taxon>Eukaryota</taxon>
        <taxon>Viridiplantae</taxon>
        <taxon>Streptophyta</taxon>
        <taxon>Embryophyta</taxon>
        <taxon>Tracheophyta</taxon>
        <taxon>Spermatophyta</taxon>
        <taxon>Magnoliopsida</taxon>
        <taxon>Ranunculales</taxon>
        <taxon>Papaveraceae</taxon>
        <taxon>Papaveroideae</taxon>
        <taxon>Papaver</taxon>
    </lineage>
</organism>
<evidence type="ECO:0000313" key="2">
    <source>
        <dbReference type="Proteomes" id="UP001202328"/>
    </source>
</evidence>
<dbReference type="AlphaFoldDB" id="A0AAD4XDH4"/>
<protein>
    <submittedName>
        <fullName evidence="1">Uncharacterized protein</fullName>
    </submittedName>
</protein>
<name>A0AAD4XDH4_9MAGN</name>